<dbReference type="InterPro" id="IPR038604">
    <property type="entry name" value="HopJ_sf"/>
</dbReference>
<comment type="caution">
    <text evidence="1">The sequence shown here is derived from an EMBL/GenBank/DDBJ whole genome shotgun (WGS) entry which is preliminary data.</text>
</comment>
<dbReference type="InterPro" id="IPR014984">
    <property type="entry name" value="HopJ"/>
</dbReference>
<name>A0A6I4IJS6_9FLAO</name>
<evidence type="ECO:0000313" key="1">
    <source>
        <dbReference type="EMBL" id="MVO09854.1"/>
    </source>
</evidence>
<dbReference type="Pfam" id="PF08888">
    <property type="entry name" value="HopJ"/>
    <property type="match status" value="1"/>
</dbReference>
<gene>
    <name evidence="1" type="ORF">GOQ30_11850</name>
</gene>
<dbReference type="RefSeq" id="WP_140998227.1">
    <property type="nucleotide sequence ID" value="NZ_VDCZ01000008.1"/>
</dbReference>
<dbReference type="Gene3D" id="3.20.160.10">
    <property type="entry name" value="vpa0580 domain like"/>
    <property type="match status" value="1"/>
</dbReference>
<proteinExistence type="predicted"/>
<dbReference type="OrthoDB" id="9790826at2"/>
<organism evidence="1 2">
    <name type="scientific">Flavobacterium profundi</name>
    <dbReference type="NCBI Taxonomy" id="1774945"/>
    <lineage>
        <taxon>Bacteria</taxon>
        <taxon>Pseudomonadati</taxon>
        <taxon>Bacteroidota</taxon>
        <taxon>Flavobacteriia</taxon>
        <taxon>Flavobacteriales</taxon>
        <taxon>Flavobacteriaceae</taxon>
        <taxon>Flavobacterium</taxon>
    </lineage>
</organism>
<reference evidence="2" key="1">
    <citation type="submission" date="2019-05" db="EMBL/GenBank/DDBJ databases">
        <title>Flavobacterium profundi sp. nov., isolated from a deep-sea seamount.</title>
        <authorList>
            <person name="Zhang D.-C."/>
        </authorList>
    </citation>
    <scope>NUCLEOTIDE SEQUENCE [LARGE SCALE GENOMIC DNA]</scope>
    <source>
        <strain evidence="2">TP390</strain>
    </source>
</reference>
<keyword evidence="2" id="KW-1185">Reference proteome</keyword>
<dbReference type="EMBL" id="WQLW01000008">
    <property type="protein sequence ID" value="MVO09854.1"/>
    <property type="molecule type" value="Genomic_DNA"/>
</dbReference>
<dbReference type="Proteomes" id="UP000431264">
    <property type="component" value="Unassembled WGS sequence"/>
</dbReference>
<protein>
    <submittedName>
        <fullName evidence="1">Type III effector</fullName>
    </submittedName>
</protein>
<dbReference type="AlphaFoldDB" id="A0A6I4IJS6"/>
<sequence length="112" mass="12537">MTISNLIEAIQKAEIVAFSEVIATIDAHFEFTPTRFTNGAVTNEANTNNGSCKVLAFAKMYQLEAKETLFLFGEHYQKVLATTDEMDHQNIRNFINSGWDGISFEGNALELK</sequence>
<evidence type="ECO:0000313" key="2">
    <source>
        <dbReference type="Proteomes" id="UP000431264"/>
    </source>
</evidence>
<accession>A0A6I4IJS6</accession>